<name>A0A538TNK0_UNCEI</name>
<accession>A0A538TNK0</accession>
<dbReference type="InterPro" id="IPR002328">
    <property type="entry name" value="ADH_Zn_CS"/>
</dbReference>
<dbReference type="InterPro" id="IPR011032">
    <property type="entry name" value="GroES-like_sf"/>
</dbReference>
<dbReference type="SUPFAM" id="SSF50129">
    <property type="entry name" value="GroES-like"/>
    <property type="match status" value="1"/>
</dbReference>
<dbReference type="InterPro" id="IPR051397">
    <property type="entry name" value="Zn-ADH-like_protein"/>
</dbReference>
<dbReference type="PANTHER" id="PTHR43677:SF4">
    <property type="entry name" value="QUINONE OXIDOREDUCTASE-LIKE PROTEIN 2"/>
    <property type="match status" value="1"/>
</dbReference>
<gene>
    <name evidence="3" type="ORF">E6K79_05310</name>
</gene>
<evidence type="ECO:0000313" key="3">
    <source>
        <dbReference type="EMBL" id="TMQ65185.1"/>
    </source>
</evidence>
<feature type="domain" description="Enoyl reductase (ER)" evidence="2">
    <location>
        <begin position="17"/>
        <end position="341"/>
    </location>
</feature>
<dbReference type="InterPro" id="IPR020843">
    <property type="entry name" value="ER"/>
</dbReference>
<sequence>MTTANGSMRAVYLRKSGPPESLILEDCPDPEVGPHDVLIQVRTAGVNFTDVLSRQGLNPEAPKPPYIMGHETAGEIIRVGENVAGLREGQRVLAFHSNGGYAEKVAVPAGQVFPIPDSIPYQSAVLLPLNYGTAYIALYRTGPVEPGMRVFIHAAAGGVGMAAVDLSRRAGLEIVAAASTHFKRSRLIAEHVKHVVPASRTRVHKLSKRLFGGPAFDIVLDSIGGRSIEDGLRALKPGGRVVSTGVGQISNRGWLGAIAFFLRAPRLTYLDLLAPSRGLYGVNLKKLMENTALARRVLETLVQWAAAGEIDPAPGRVMALSEAGLAHRILESRSNVGKIVLQV</sequence>
<dbReference type="Proteomes" id="UP000317691">
    <property type="component" value="Unassembled WGS sequence"/>
</dbReference>
<keyword evidence="1" id="KW-0560">Oxidoreductase</keyword>
<dbReference type="Gene3D" id="3.90.180.10">
    <property type="entry name" value="Medium-chain alcohol dehydrogenases, catalytic domain"/>
    <property type="match status" value="1"/>
</dbReference>
<dbReference type="AlphaFoldDB" id="A0A538TNK0"/>
<dbReference type="SUPFAM" id="SSF51735">
    <property type="entry name" value="NAD(P)-binding Rossmann-fold domains"/>
    <property type="match status" value="1"/>
</dbReference>
<dbReference type="EMBL" id="VBOZ01000014">
    <property type="protein sequence ID" value="TMQ65185.1"/>
    <property type="molecule type" value="Genomic_DNA"/>
</dbReference>
<dbReference type="Gene3D" id="3.40.50.720">
    <property type="entry name" value="NAD(P)-binding Rossmann-like Domain"/>
    <property type="match status" value="1"/>
</dbReference>
<proteinExistence type="predicted"/>
<comment type="caution">
    <text evidence="3">The sequence shown here is derived from an EMBL/GenBank/DDBJ whole genome shotgun (WGS) entry which is preliminary data.</text>
</comment>
<evidence type="ECO:0000313" key="4">
    <source>
        <dbReference type="Proteomes" id="UP000317691"/>
    </source>
</evidence>
<evidence type="ECO:0000256" key="1">
    <source>
        <dbReference type="ARBA" id="ARBA00023002"/>
    </source>
</evidence>
<evidence type="ECO:0000259" key="2">
    <source>
        <dbReference type="SMART" id="SM00829"/>
    </source>
</evidence>
<dbReference type="Pfam" id="PF13602">
    <property type="entry name" value="ADH_zinc_N_2"/>
    <property type="match status" value="1"/>
</dbReference>
<dbReference type="PANTHER" id="PTHR43677">
    <property type="entry name" value="SHORT-CHAIN DEHYDROGENASE/REDUCTASE"/>
    <property type="match status" value="1"/>
</dbReference>
<protein>
    <submittedName>
        <fullName evidence="3">Zinc-binding dehydrogenase</fullName>
    </submittedName>
</protein>
<dbReference type="Pfam" id="PF08240">
    <property type="entry name" value="ADH_N"/>
    <property type="match status" value="1"/>
</dbReference>
<organism evidence="3 4">
    <name type="scientific">Eiseniibacteriota bacterium</name>
    <dbReference type="NCBI Taxonomy" id="2212470"/>
    <lineage>
        <taxon>Bacteria</taxon>
        <taxon>Candidatus Eiseniibacteriota</taxon>
    </lineage>
</organism>
<dbReference type="SMART" id="SM00829">
    <property type="entry name" value="PKS_ER"/>
    <property type="match status" value="1"/>
</dbReference>
<dbReference type="InterPro" id="IPR013154">
    <property type="entry name" value="ADH-like_N"/>
</dbReference>
<dbReference type="GO" id="GO:0016491">
    <property type="term" value="F:oxidoreductase activity"/>
    <property type="evidence" value="ECO:0007669"/>
    <property type="project" value="UniProtKB-KW"/>
</dbReference>
<dbReference type="PROSITE" id="PS00059">
    <property type="entry name" value="ADH_ZINC"/>
    <property type="match status" value="1"/>
</dbReference>
<dbReference type="GO" id="GO:0008270">
    <property type="term" value="F:zinc ion binding"/>
    <property type="evidence" value="ECO:0007669"/>
    <property type="project" value="InterPro"/>
</dbReference>
<reference evidence="3 4" key="1">
    <citation type="journal article" date="2019" name="Nat. Microbiol.">
        <title>Mediterranean grassland soil C-N compound turnover is dependent on rainfall and depth, and is mediated by genomically divergent microorganisms.</title>
        <authorList>
            <person name="Diamond S."/>
            <person name="Andeer P.F."/>
            <person name="Li Z."/>
            <person name="Crits-Christoph A."/>
            <person name="Burstein D."/>
            <person name="Anantharaman K."/>
            <person name="Lane K.R."/>
            <person name="Thomas B.C."/>
            <person name="Pan C."/>
            <person name="Northen T.R."/>
            <person name="Banfield J.F."/>
        </authorList>
    </citation>
    <scope>NUCLEOTIDE SEQUENCE [LARGE SCALE GENOMIC DNA]</scope>
    <source>
        <strain evidence="3">WS_9</strain>
    </source>
</reference>
<dbReference type="InterPro" id="IPR036291">
    <property type="entry name" value="NAD(P)-bd_dom_sf"/>
</dbReference>